<reference evidence="2 3" key="1">
    <citation type="submission" date="2018-10" db="EMBL/GenBank/DDBJ databases">
        <authorList>
            <person name="Chen W.-M."/>
        </authorList>
    </citation>
    <scope>NUCLEOTIDE SEQUENCE [LARGE SCALE GENOMIC DNA]</scope>
    <source>
        <strain evidence="2 3">THS-13</strain>
    </source>
</reference>
<keyword evidence="2" id="KW-0012">Acyltransferase</keyword>
<dbReference type="GO" id="GO:0016746">
    <property type="term" value="F:acyltransferase activity"/>
    <property type="evidence" value="ECO:0007669"/>
    <property type="project" value="UniProtKB-KW"/>
</dbReference>
<evidence type="ECO:0000313" key="3">
    <source>
        <dbReference type="Proteomes" id="UP000282106"/>
    </source>
</evidence>
<dbReference type="AlphaFoldDB" id="A0A3N0V190"/>
<dbReference type="PANTHER" id="PTHR22753">
    <property type="entry name" value="TRANSMEMBRANE PROTEIN 68"/>
    <property type="match status" value="1"/>
</dbReference>
<gene>
    <name evidence="2" type="ORF">ED208_15680</name>
</gene>
<keyword evidence="2" id="KW-0808">Transferase</keyword>
<feature type="domain" description="Phospholipid/glycerol acyltransferase" evidence="1">
    <location>
        <begin position="85"/>
        <end position="203"/>
    </location>
</feature>
<accession>A0A3N0V190</accession>
<comment type="caution">
    <text evidence="2">The sequence shown here is derived from an EMBL/GenBank/DDBJ whole genome shotgun (WGS) entry which is preliminary data.</text>
</comment>
<keyword evidence="3" id="KW-1185">Reference proteome</keyword>
<evidence type="ECO:0000259" key="1">
    <source>
        <dbReference type="SMART" id="SM00563"/>
    </source>
</evidence>
<protein>
    <submittedName>
        <fullName evidence="2">Acyltransferase family protein</fullName>
    </submittedName>
</protein>
<dbReference type="GO" id="GO:0016020">
    <property type="term" value="C:membrane"/>
    <property type="evidence" value="ECO:0007669"/>
    <property type="project" value="TreeGrafter"/>
</dbReference>
<dbReference type="SMART" id="SM00563">
    <property type="entry name" value="PlsC"/>
    <property type="match status" value="1"/>
</dbReference>
<name>A0A3N0V190_9GAMM</name>
<evidence type="ECO:0000313" key="2">
    <source>
        <dbReference type="EMBL" id="ROH86475.1"/>
    </source>
</evidence>
<dbReference type="RefSeq" id="WP_123212870.1">
    <property type="nucleotide sequence ID" value="NZ_RJVO01000009.1"/>
</dbReference>
<dbReference type="EMBL" id="RJVO01000009">
    <property type="protein sequence ID" value="ROH86475.1"/>
    <property type="molecule type" value="Genomic_DNA"/>
</dbReference>
<proteinExistence type="predicted"/>
<dbReference type="Proteomes" id="UP000282106">
    <property type="component" value="Unassembled WGS sequence"/>
</dbReference>
<dbReference type="InterPro" id="IPR002123">
    <property type="entry name" value="Plipid/glycerol_acylTrfase"/>
</dbReference>
<sequence>MQIQEVLSLLKNFSAKEEVLRRLVTPEIEALVAKIPKPVGSFGFDAWGYNEDSFKVGLAAFKLLYDHYFRVQVHGLEHIPKNGRVLIIPNHSGQLPMDGVLIGIAAATNPNGPRAARAMIERFFPTVPWLGNLLNSWGGVIGDPVNCVKMLESEEAIIVFPEGVRGSGKLYRDRYKLQRFGNGFMHLAMNQRTPIIPCGVVGCEETMPAIANLAPLAKLLGVPYVPVVPAPFPLPAKVILNFGEPMHFSPVRTEEEVTTRVEQVKAEIQRLINKGLQERTSIY</sequence>
<dbReference type="PANTHER" id="PTHR22753:SF14">
    <property type="entry name" value="MONOACYLGLYCEROL_DIACYLGLYCEROL O-ACYLTRANSFERASE"/>
    <property type="match status" value="1"/>
</dbReference>
<dbReference type="CDD" id="cd07987">
    <property type="entry name" value="LPLAT_MGAT-like"/>
    <property type="match status" value="1"/>
</dbReference>
<dbReference type="SUPFAM" id="SSF69593">
    <property type="entry name" value="Glycerol-3-phosphate (1)-acyltransferase"/>
    <property type="match status" value="1"/>
</dbReference>
<dbReference type="InParanoid" id="A0A3N0V190"/>
<dbReference type="Pfam" id="PF01553">
    <property type="entry name" value="Acyltransferase"/>
    <property type="match status" value="1"/>
</dbReference>
<organism evidence="2 3">
    <name type="scientific">Stagnimonas aquatica</name>
    <dbReference type="NCBI Taxonomy" id="2689987"/>
    <lineage>
        <taxon>Bacteria</taxon>
        <taxon>Pseudomonadati</taxon>
        <taxon>Pseudomonadota</taxon>
        <taxon>Gammaproteobacteria</taxon>
        <taxon>Nevskiales</taxon>
        <taxon>Nevskiaceae</taxon>
        <taxon>Stagnimonas</taxon>
    </lineage>
</organism>